<reference evidence="1 2" key="1">
    <citation type="submission" date="2011-11" db="EMBL/GenBank/DDBJ databases">
        <title>Complete genome sequence of thermophilic Geobacillus thermoleovorans CCB_US3_UF5.</title>
        <authorList>
            <person name="Muhd Sakaff M.K.L."/>
            <person name="Abdul Rahman A.Y."/>
            <person name="Saito J.A."/>
            <person name="Hou S."/>
            <person name="Alam M."/>
        </authorList>
    </citation>
    <scope>NUCLEOTIDE SEQUENCE [LARGE SCALE GENOMIC DNA]</scope>
    <source>
        <strain evidence="1 2">CCB_US3_UF5</strain>
    </source>
</reference>
<evidence type="ECO:0000313" key="2">
    <source>
        <dbReference type="Proteomes" id="UP000005636"/>
    </source>
</evidence>
<protein>
    <recommendedName>
        <fullName evidence="3">Transposase</fullName>
    </recommendedName>
</protein>
<proteinExistence type="predicted"/>
<gene>
    <name evidence="1" type="ORF">GTCCBUS3UF5_24880</name>
</gene>
<organism evidence="1 2">
    <name type="scientific">Geobacillus thermoleovorans CCB_US3_UF5</name>
    <dbReference type="NCBI Taxonomy" id="1111068"/>
    <lineage>
        <taxon>Bacteria</taxon>
        <taxon>Bacillati</taxon>
        <taxon>Bacillota</taxon>
        <taxon>Bacilli</taxon>
        <taxon>Bacillales</taxon>
        <taxon>Anoxybacillaceae</taxon>
        <taxon>Geobacillus</taxon>
        <taxon>Geobacillus thermoleovorans group</taxon>
    </lineage>
</organism>
<sequence length="50" mass="5678">MPGRQASRLPTTAEKLGLEPSRQTFYWFINTPDKKNNKTKGQKTALTLGR</sequence>
<accession>A0ABM5MJE7</accession>
<dbReference type="Proteomes" id="UP000005636">
    <property type="component" value="Chromosome"/>
</dbReference>
<keyword evidence="2" id="KW-1185">Reference proteome</keyword>
<dbReference type="EMBL" id="CP003125">
    <property type="protein sequence ID" value="AEV19791.1"/>
    <property type="molecule type" value="Genomic_DNA"/>
</dbReference>
<evidence type="ECO:0000313" key="1">
    <source>
        <dbReference type="EMBL" id="AEV19791.1"/>
    </source>
</evidence>
<name>A0ABM5MJE7_GEOTH</name>
<evidence type="ECO:0008006" key="3">
    <source>
        <dbReference type="Google" id="ProtNLM"/>
    </source>
</evidence>